<keyword evidence="8 10" id="KW-0694">RNA-binding</keyword>
<keyword evidence="6 10" id="KW-0949">S-adenosyl-L-methionine</keyword>
<dbReference type="OrthoDB" id="296065at2759"/>
<keyword evidence="2" id="KW-0963">Cytoplasm</keyword>
<dbReference type="Pfam" id="PF01170">
    <property type="entry name" value="UPF0020"/>
    <property type="match status" value="1"/>
</dbReference>
<dbReference type="HOGENOM" id="CLU_029646_3_0_1"/>
<evidence type="ECO:0000256" key="8">
    <source>
        <dbReference type="ARBA" id="ARBA00022884"/>
    </source>
</evidence>
<dbReference type="GO" id="GO:0005737">
    <property type="term" value="C:cytoplasm"/>
    <property type="evidence" value="ECO:0007669"/>
    <property type="project" value="UniProtKB-SubCell"/>
</dbReference>
<dbReference type="EMBL" id="KN847534">
    <property type="protein sequence ID" value="KIW06605.1"/>
    <property type="molecule type" value="Genomic_DNA"/>
</dbReference>
<comment type="similarity">
    <text evidence="10">Belongs to the class I-like SAM-binding methyltransferase superfamily. TRM11 methyltransferase family.</text>
</comment>
<keyword evidence="5 10" id="KW-0808">Transferase</keyword>
<dbReference type="InterPro" id="IPR029063">
    <property type="entry name" value="SAM-dependent_MTases_sf"/>
</dbReference>
<evidence type="ECO:0000259" key="11">
    <source>
        <dbReference type="Pfam" id="PF01170"/>
    </source>
</evidence>
<keyword evidence="14" id="KW-1185">Reference proteome</keyword>
<dbReference type="InterPro" id="IPR002052">
    <property type="entry name" value="DNA_methylase_N6_adenine_CS"/>
</dbReference>
<dbReference type="SUPFAM" id="SSF53335">
    <property type="entry name" value="S-adenosyl-L-methionine-dependent methyltransferases"/>
    <property type="match status" value="1"/>
</dbReference>
<dbReference type="RefSeq" id="XP_016216474.1">
    <property type="nucleotide sequence ID" value="XM_016355338.1"/>
</dbReference>
<evidence type="ECO:0000313" key="13">
    <source>
        <dbReference type="EMBL" id="KIW06605.1"/>
    </source>
</evidence>
<dbReference type="Gene3D" id="3.40.50.150">
    <property type="entry name" value="Vaccinia Virus protein VP39"/>
    <property type="match status" value="1"/>
</dbReference>
<dbReference type="PROSITE" id="PS00092">
    <property type="entry name" value="N6_MTASE"/>
    <property type="match status" value="1"/>
</dbReference>
<dbReference type="PIRSF" id="PIRSF017259">
    <property type="entry name" value="tRNA_mtfrase_TRM11"/>
    <property type="match status" value="1"/>
</dbReference>
<dbReference type="GO" id="GO:0000049">
    <property type="term" value="F:tRNA binding"/>
    <property type="evidence" value="ECO:0007669"/>
    <property type="project" value="UniProtKB-UniRule"/>
</dbReference>
<evidence type="ECO:0000256" key="3">
    <source>
        <dbReference type="ARBA" id="ARBA00022555"/>
    </source>
</evidence>
<protein>
    <recommendedName>
        <fullName evidence="9">tRNA (guanine(10)-N(2))-methyltransferase</fullName>
        <ecNumber evidence="9">2.1.1.214</ecNumber>
    </recommendedName>
</protein>
<dbReference type="Proteomes" id="UP000053259">
    <property type="component" value="Unassembled WGS sequence"/>
</dbReference>
<name>A0A0D2AJ82_9PEZI</name>
<dbReference type="InterPro" id="IPR059073">
    <property type="entry name" value="TRMT11_N"/>
</dbReference>
<evidence type="ECO:0000256" key="2">
    <source>
        <dbReference type="ARBA" id="ARBA00022490"/>
    </source>
</evidence>
<feature type="domain" description="tRNA (guanine(10)-N(2))-methyltransferase TRMT11 N-terminal" evidence="12">
    <location>
        <begin position="1"/>
        <end position="173"/>
    </location>
</feature>
<evidence type="ECO:0000313" key="14">
    <source>
        <dbReference type="Proteomes" id="UP000053259"/>
    </source>
</evidence>
<keyword evidence="4 10" id="KW-0489">Methyltransferase</keyword>
<dbReference type="GO" id="GO:0032259">
    <property type="term" value="P:methylation"/>
    <property type="evidence" value="ECO:0007669"/>
    <property type="project" value="UniProtKB-UniRule"/>
</dbReference>
<evidence type="ECO:0000256" key="10">
    <source>
        <dbReference type="PROSITE-ProRule" id="PRU00959"/>
    </source>
</evidence>
<dbReference type="InterPro" id="IPR016691">
    <property type="entry name" value="TRMT11"/>
</dbReference>
<dbReference type="GO" id="GO:0008033">
    <property type="term" value="P:tRNA processing"/>
    <property type="evidence" value="ECO:0007669"/>
    <property type="project" value="UniProtKB-UniRule"/>
</dbReference>
<proteinExistence type="inferred from homology"/>
<reference evidence="13 14" key="1">
    <citation type="submission" date="2015-01" db="EMBL/GenBank/DDBJ databases">
        <title>The Genome Sequence of Ochroconis gallopava CBS43764.</title>
        <authorList>
            <consortium name="The Broad Institute Genomics Platform"/>
            <person name="Cuomo C."/>
            <person name="de Hoog S."/>
            <person name="Gorbushina A."/>
            <person name="Stielow B."/>
            <person name="Teixiera M."/>
            <person name="Abouelleil A."/>
            <person name="Chapman S.B."/>
            <person name="Priest M."/>
            <person name="Young S.K."/>
            <person name="Wortman J."/>
            <person name="Nusbaum C."/>
            <person name="Birren B."/>
        </authorList>
    </citation>
    <scope>NUCLEOTIDE SEQUENCE [LARGE SCALE GENOMIC DNA]</scope>
    <source>
        <strain evidence="13 14">CBS 43764</strain>
    </source>
</reference>
<dbReference type="STRING" id="253628.A0A0D2AJ82"/>
<dbReference type="AlphaFoldDB" id="A0A0D2AJ82"/>
<evidence type="ECO:0000256" key="7">
    <source>
        <dbReference type="ARBA" id="ARBA00022694"/>
    </source>
</evidence>
<dbReference type="Pfam" id="PF25904">
    <property type="entry name" value="Tmrp11_N"/>
    <property type="match status" value="1"/>
</dbReference>
<evidence type="ECO:0000256" key="4">
    <source>
        <dbReference type="ARBA" id="ARBA00022603"/>
    </source>
</evidence>
<dbReference type="InterPro" id="IPR000241">
    <property type="entry name" value="RlmKL-like_Mtase"/>
</dbReference>
<dbReference type="InParanoid" id="A0A0D2AJ82"/>
<dbReference type="PANTHER" id="PTHR13370">
    <property type="entry name" value="RNA METHYLASE-RELATED"/>
    <property type="match status" value="1"/>
</dbReference>
<dbReference type="GO" id="GO:0160102">
    <property type="term" value="F:tRNA (guanine(10)-N2)-methyltransferase activity"/>
    <property type="evidence" value="ECO:0007669"/>
    <property type="project" value="UniProtKB-EC"/>
</dbReference>
<dbReference type="EC" id="2.1.1.214" evidence="9"/>
<organism evidence="13 14">
    <name type="scientific">Verruconis gallopava</name>
    <dbReference type="NCBI Taxonomy" id="253628"/>
    <lineage>
        <taxon>Eukaryota</taxon>
        <taxon>Fungi</taxon>
        <taxon>Dikarya</taxon>
        <taxon>Ascomycota</taxon>
        <taxon>Pezizomycotina</taxon>
        <taxon>Dothideomycetes</taxon>
        <taxon>Pleosporomycetidae</taxon>
        <taxon>Venturiales</taxon>
        <taxon>Sympoventuriaceae</taxon>
        <taxon>Verruconis</taxon>
    </lineage>
</organism>
<accession>A0A0D2AJ82</accession>
<feature type="domain" description="Ribosomal RNA large subunit methyltransferase K/L-like methyltransferase" evidence="11">
    <location>
        <begin position="183"/>
        <end position="297"/>
    </location>
</feature>
<dbReference type="FunCoup" id="A0A0D2AJ82">
    <property type="interactions" value="819"/>
</dbReference>
<dbReference type="VEuPathDB" id="FungiDB:PV09_02320"/>
<evidence type="ECO:0000256" key="5">
    <source>
        <dbReference type="ARBA" id="ARBA00022679"/>
    </source>
</evidence>
<evidence type="ECO:0000256" key="1">
    <source>
        <dbReference type="ARBA" id="ARBA00004496"/>
    </source>
</evidence>
<dbReference type="GO" id="GO:0043527">
    <property type="term" value="C:tRNA methyltransferase complex"/>
    <property type="evidence" value="ECO:0007669"/>
    <property type="project" value="UniProtKB-ARBA"/>
</dbReference>
<keyword evidence="3 10" id="KW-0820">tRNA-binding</keyword>
<evidence type="ECO:0000256" key="9">
    <source>
        <dbReference type="ARBA" id="ARBA00066937"/>
    </source>
</evidence>
<comment type="subcellular location">
    <subcellularLocation>
        <location evidence="1">Cytoplasm</location>
    </subcellularLocation>
</comment>
<dbReference type="PROSITE" id="PS51627">
    <property type="entry name" value="SAM_MT_TRM11"/>
    <property type="match status" value="1"/>
</dbReference>
<dbReference type="PANTHER" id="PTHR13370:SF3">
    <property type="entry name" value="TRNA (GUANINE(10)-N2)-METHYLTRANSFERASE HOMOLOG"/>
    <property type="match status" value="1"/>
</dbReference>
<dbReference type="GeneID" id="27310293"/>
<gene>
    <name evidence="13" type="ORF">PV09_02320</name>
</gene>
<sequence length="446" mass="50927">MEYLIRFVQMHETFRKPEIEALAELAQINVEFLSYLTDSPFCIVRLPCEADARRLISRSILADAIYELWGTADNYEDLHADVRRRSHQLWDLYKHDSFRFKVHGFQGKRSSSEHRDIIESFSYLDFQGPIRMKNAEHEFDVFEEYELISERPREFSKNPKRLFLGRFLGTGGRSAIVRYDLKKRKYINTTSMDSELALITANLAQASAGKLFYDPFVGTASFPIACSHFGAVSMGSDIDGRVVRGKPNNNICTSFQQYGLRSLWLDGFASDLTNTPLRTARWLDGIVCDPPYGIREGVKVLGRRDGLPSEELIIDGVPAHYRPGFIAPKKAYSFDAMIDDLLYFAAATLVDGGRLSMWIPTANDEDIEIAIPQNPYFSLVSVCIQSFNKWSRRLITYSRLPDSLVGEVFPRTKKEIHGSADELNKFRKKYFEGFKAPNSTSNFSDT</sequence>
<evidence type="ECO:0000256" key="6">
    <source>
        <dbReference type="ARBA" id="ARBA00022691"/>
    </source>
</evidence>
<evidence type="ECO:0000259" key="12">
    <source>
        <dbReference type="Pfam" id="PF25904"/>
    </source>
</evidence>
<keyword evidence="7 10" id="KW-0819">tRNA processing</keyword>